<feature type="compositionally biased region" description="Polar residues" evidence="1">
    <location>
        <begin position="146"/>
        <end position="160"/>
    </location>
</feature>
<dbReference type="EMBL" id="UYSU01032318">
    <property type="protein sequence ID" value="VDL89102.1"/>
    <property type="molecule type" value="Genomic_DNA"/>
</dbReference>
<evidence type="ECO:0000313" key="2">
    <source>
        <dbReference type="EMBL" id="VDL89102.1"/>
    </source>
</evidence>
<evidence type="ECO:0000313" key="3">
    <source>
        <dbReference type="Proteomes" id="UP000275846"/>
    </source>
</evidence>
<keyword evidence="3" id="KW-1185">Reference proteome</keyword>
<accession>A0A183SER9</accession>
<reference evidence="4" key="1">
    <citation type="submission" date="2016-06" db="UniProtKB">
        <authorList>
            <consortium name="WormBaseParasite"/>
        </authorList>
    </citation>
    <scope>IDENTIFICATION</scope>
</reference>
<feature type="compositionally biased region" description="Low complexity" evidence="1">
    <location>
        <begin position="193"/>
        <end position="208"/>
    </location>
</feature>
<protein>
    <submittedName>
        <fullName evidence="4">Expressed conserved protein</fullName>
    </submittedName>
</protein>
<feature type="region of interest" description="Disordered" evidence="1">
    <location>
        <begin position="143"/>
        <end position="166"/>
    </location>
</feature>
<organism evidence="4">
    <name type="scientific">Schistocephalus solidus</name>
    <name type="common">Tapeworm</name>
    <dbReference type="NCBI Taxonomy" id="70667"/>
    <lineage>
        <taxon>Eukaryota</taxon>
        <taxon>Metazoa</taxon>
        <taxon>Spiralia</taxon>
        <taxon>Lophotrochozoa</taxon>
        <taxon>Platyhelminthes</taxon>
        <taxon>Cestoda</taxon>
        <taxon>Eucestoda</taxon>
        <taxon>Diphyllobothriidea</taxon>
        <taxon>Diphyllobothriidae</taxon>
        <taxon>Schistocephalus</taxon>
    </lineage>
</organism>
<evidence type="ECO:0000256" key="1">
    <source>
        <dbReference type="SAM" id="MobiDB-lite"/>
    </source>
</evidence>
<dbReference type="Proteomes" id="UP000275846">
    <property type="component" value="Unassembled WGS sequence"/>
</dbReference>
<evidence type="ECO:0000313" key="4">
    <source>
        <dbReference type="WBParaSite" id="SSLN_0000280401-mRNA-1"/>
    </source>
</evidence>
<proteinExistence type="predicted"/>
<feature type="region of interest" description="Disordered" evidence="1">
    <location>
        <begin position="190"/>
        <end position="210"/>
    </location>
</feature>
<gene>
    <name evidence="2" type="ORF">SSLN_LOCUS2717</name>
</gene>
<dbReference type="WBParaSite" id="SSLN_0000280401-mRNA-1">
    <property type="protein sequence ID" value="SSLN_0000280401-mRNA-1"/>
    <property type="gene ID" value="SSLN_0000280401"/>
</dbReference>
<reference evidence="2 3" key="2">
    <citation type="submission" date="2018-11" db="EMBL/GenBank/DDBJ databases">
        <authorList>
            <consortium name="Pathogen Informatics"/>
        </authorList>
    </citation>
    <scope>NUCLEOTIDE SEQUENCE [LARGE SCALE GENOMIC DNA]</scope>
    <source>
        <strain evidence="2 3">NST_G2</strain>
    </source>
</reference>
<dbReference type="AlphaFoldDB" id="A0A183SER9"/>
<sequence length="245" mass="27079">MADRTLAVTPMDCKCALEFAHVYGAVYMLPGTAWPISGRSNRWHWQTANSSSPQYDHPLHQSGRFTRQVDKCSYRGDQAVVHHQIGASSDYLFTFDRQHLHPPLTNNIEVEIFSPQRSIMYLEPRELPQPDCVGSANLPRFLGTPPSMNMSSSGLTAEQKISSRRDHVEKISVEGEPAGSSQNMMSHLRASVLSSSSSTSSSSSSTSFSPPPRLLLPLLLLRTTPECFELSSLALILRTNGFGRS</sequence>
<dbReference type="OrthoDB" id="10509774at2759"/>
<name>A0A183SER9_SCHSO</name>